<dbReference type="Proteomes" id="UP001069802">
    <property type="component" value="Unassembled WGS sequence"/>
</dbReference>
<comment type="caution">
    <text evidence="11">The sequence shown here is derived from an EMBL/GenBank/DDBJ whole genome shotgun (WGS) entry which is preliminary data.</text>
</comment>
<evidence type="ECO:0000256" key="3">
    <source>
        <dbReference type="ARBA" id="ARBA00022475"/>
    </source>
</evidence>
<dbReference type="EMBL" id="JAPWGY010000009">
    <property type="protein sequence ID" value="MCZ4282709.1"/>
    <property type="molecule type" value="Genomic_DNA"/>
</dbReference>
<name>A0ABT4LNM6_9PROT</name>
<evidence type="ECO:0000259" key="10">
    <source>
        <dbReference type="Pfam" id="PF04290"/>
    </source>
</evidence>
<evidence type="ECO:0000313" key="11">
    <source>
        <dbReference type="EMBL" id="MCZ4282709.1"/>
    </source>
</evidence>
<gene>
    <name evidence="11" type="ORF">O4H49_18140</name>
</gene>
<organism evidence="11 12">
    <name type="scientific">Kiloniella laminariae</name>
    <dbReference type="NCBI Taxonomy" id="454162"/>
    <lineage>
        <taxon>Bacteria</taxon>
        <taxon>Pseudomonadati</taxon>
        <taxon>Pseudomonadota</taxon>
        <taxon>Alphaproteobacteria</taxon>
        <taxon>Rhodospirillales</taxon>
        <taxon>Kiloniellaceae</taxon>
        <taxon>Kiloniella</taxon>
    </lineage>
</organism>
<comment type="subcellular location">
    <subcellularLocation>
        <location evidence="1 9">Cell inner membrane</location>
        <topology evidence="1 9">Multi-pass membrane protein</topology>
    </subcellularLocation>
</comment>
<proteinExistence type="inferred from homology"/>
<evidence type="ECO:0000256" key="8">
    <source>
        <dbReference type="ARBA" id="ARBA00038436"/>
    </source>
</evidence>
<evidence type="ECO:0000256" key="9">
    <source>
        <dbReference type="RuleBase" id="RU369079"/>
    </source>
</evidence>
<comment type="function">
    <text evidence="9">Part of the tripartite ATP-independent periplasmic (TRAP) transport system.</text>
</comment>
<evidence type="ECO:0000256" key="2">
    <source>
        <dbReference type="ARBA" id="ARBA00022448"/>
    </source>
</evidence>
<dbReference type="InterPro" id="IPR007387">
    <property type="entry name" value="TRAP_DctQ"/>
</dbReference>
<keyword evidence="7 9" id="KW-0472">Membrane</keyword>
<keyword evidence="2 9" id="KW-0813">Transport</keyword>
<keyword evidence="3" id="KW-1003">Cell membrane</keyword>
<feature type="domain" description="Tripartite ATP-independent periplasmic transporters DctQ component" evidence="10">
    <location>
        <begin position="20"/>
        <end position="150"/>
    </location>
</feature>
<evidence type="ECO:0000313" key="12">
    <source>
        <dbReference type="Proteomes" id="UP001069802"/>
    </source>
</evidence>
<evidence type="ECO:0000256" key="5">
    <source>
        <dbReference type="ARBA" id="ARBA00022692"/>
    </source>
</evidence>
<evidence type="ECO:0000256" key="4">
    <source>
        <dbReference type="ARBA" id="ARBA00022519"/>
    </source>
</evidence>
<evidence type="ECO:0000256" key="1">
    <source>
        <dbReference type="ARBA" id="ARBA00004429"/>
    </source>
</evidence>
<feature type="transmembrane region" description="Helical" evidence="9">
    <location>
        <begin position="125"/>
        <end position="147"/>
    </location>
</feature>
<sequence>MRKFLSHIEESFIALLLATMVLVTFSQVVARYVFNSGAIWALELTTYLFAWLVLFGISYGIKKHIHIGVDAFAKLFSSPVQRFFGILSVLASMTYAGLMLYGSWVYFAIKFKRGTETDDLPIPEWVFLSVLLISMAMIITRLIPVLWDLLSGKEGVSILGDESKDAIDHFKDDFTQDKDTSINDHSGKGER</sequence>
<dbReference type="InterPro" id="IPR055348">
    <property type="entry name" value="DctQ"/>
</dbReference>
<feature type="transmembrane region" description="Helical" evidence="9">
    <location>
        <begin position="12"/>
        <end position="34"/>
    </location>
</feature>
<dbReference type="PANTHER" id="PTHR35011">
    <property type="entry name" value="2,3-DIKETO-L-GULONATE TRAP TRANSPORTER SMALL PERMEASE PROTEIN YIAM"/>
    <property type="match status" value="1"/>
</dbReference>
<keyword evidence="4 9" id="KW-0997">Cell inner membrane</keyword>
<keyword evidence="5 9" id="KW-0812">Transmembrane</keyword>
<keyword evidence="6 9" id="KW-1133">Transmembrane helix</keyword>
<dbReference type="RefSeq" id="WP_269424852.1">
    <property type="nucleotide sequence ID" value="NZ_JAPWGY010000009.1"/>
</dbReference>
<feature type="transmembrane region" description="Helical" evidence="9">
    <location>
        <begin position="40"/>
        <end position="61"/>
    </location>
</feature>
<feature type="transmembrane region" description="Helical" evidence="9">
    <location>
        <begin position="82"/>
        <end position="105"/>
    </location>
</feature>
<dbReference type="PANTHER" id="PTHR35011:SF2">
    <property type="entry name" value="2,3-DIKETO-L-GULONATE TRAP TRANSPORTER SMALL PERMEASE PROTEIN YIAM"/>
    <property type="match status" value="1"/>
</dbReference>
<evidence type="ECO:0000256" key="7">
    <source>
        <dbReference type="ARBA" id="ARBA00023136"/>
    </source>
</evidence>
<protein>
    <recommendedName>
        <fullName evidence="9">TRAP transporter small permease protein</fullName>
    </recommendedName>
</protein>
<comment type="subunit">
    <text evidence="9">The complex comprises the extracytoplasmic solute receptor protein and the two transmembrane proteins.</text>
</comment>
<accession>A0ABT4LNM6</accession>
<reference evidence="11" key="1">
    <citation type="submission" date="2022-12" db="EMBL/GenBank/DDBJ databases">
        <title>Bacterial isolates from different developmental stages of Nematostella vectensis.</title>
        <authorList>
            <person name="Fraune S."/>
        </authorList>
    </citation>
    <scope>NUCLEOTIDE SEQUENCE</scope>
    <source>
        <strain evidence="11">G21630-S1</strain>
    </source>
</reference>
<keyword evidence="12" id="KW-1185">Reference proteome</keyword>
<dbReference type="Pfam" id="PF04290">
    <property type="entry name" value="DctQ"/>
    <property type="match status" value="1"/>
</dbReference>
<evidence type="ECO:0000256" key="6">
    <source>
        <dbReference type="ARBA" id="ARBA00022989"/>
    </source>
</evidence>
<comment type="similarity">
    <text evidence="8 9">Belongs to the TRAP transporter small permease family.</text>
</comment>